<organism evidence="16 17">
    <name type="scientific">Trypanosoma cruzi</name>
    <dbReference type="NCBI Taxonomy" id="5693"/>
    <lineage>
        <taxon>Eukaryota</taxon>
        <taxon>Discoba</taxon>
        <taxon>Euglenozoa</taxon>
        <taxon>Kinetoplastea</taxon>
        <taxon>Metakinetoplastina</taxon>
        <taxon>Trypanosomatida</taxon>
        <taxon>Trypanosomatidae</taxon>
        <taxon>Trypanosoma</taxon>
        <taxon>Schizotrypanum</taxon>
    </lineage>
</organism>
<keyword evidence="9 11" id="KW-0009">Actin-binding</keyword>
<dbReference type="VEuPathDB" id="TriTrypDB:Tc_MARK_2656"/>
<dbReference type="Gene3D" id="2.20.70.10">
    <property type="match status" value="1"/>
</dbReference>
<keyword evidence="8 11" id="KW-0505">Motor protein</keyword>
<evidence type="ECO:0000256" key="9">
    <source>
        <dbReference type="ARBA" id="ARBA00023203"/>
    </source>
</evidence>
<dbReference type="VEuPathDB" id="TriTrypDB:TcCLB.507739.110"/>
<name>A0A2V2VG82_TRYCR</name>
<dbReference type="InterPro" id="IPR027417">
    <property type="entry name" value="P-loop_NTPase"/>
</dbReference>
<comment type="similarity">
    <text evidence="1 11">Belongs to the TRAFAC class myosin-kinesin ATPase superfamily. Myosin family.</text>
</comment>
<dbReference type="GO" id="GO:0005886">
    <property type="term" value="C:plasma membrane"/>
    <property type="evidence" value="ECO:0007669"/>
    <property type="project" value="TreeGrafter"/>
</dbReference>
<dbReference type="EMBL" id="PRFC01000267">
    <property type="protein sequence ID" value="PWU95515.1"/>
    <property type="molecule type" value="Genomic_DNA"/>
</dbReference>
<feature type="region of interest" description="Disordered" evidence="12">
    <location>
        <begin position="1089"/>
        <end position="1165"/>
    </location>
</feature>
<protein>
    <submittedName>
        <fullName evidence="16">Putative myosin IB heavy chain</fullName>
    </submittedName>
</protein>
<dbReference type="Gene3D" id="3.40.850.10">
    <property type="entry name" value="Kinesin motor domain"/>
    <property type="match status" value="1"/>
</dbReference>
<feature type="domain" description="FYVE-type" evidence="14">
    <location>
        <begin position="927"/>
        <end position="989"/>
    </location>
</feature>
<feature type="compositionally biased region" description="Basic and acidic residues" evidence="12">
    <location>
        <begin position="1089"/>
        <end position="1158"/>
    </location>
</feature>
<keyword evidence="5" id="KW-0862">Zinc</keyword>
<dbReference type="SUPFAM" id="SSF51045">
    <property type="entry name" value="WW domain"/>
    <property type="match status" value="1"/>
</dbReference>
<dbReference type="GO" id="GO:0007015">
    <property type="term" value="P:actin filament organization"/>
    <property type="evidence" value="ECO:0007669"/>
    <property type="project" value="TreeGrafter"/>
</dbReference>
<dbReference type="PROSITE" id="PS51456">
    <property type="entry name" value="MYOSIN_MOTOR"/>
    <property type="match status" value="1"/>
</dbReference>
<evidence type="ECO:0000256" key="7">
    <source>
        <dbReference type="ARBA" id="ARBA00023123"/>
    </source>
</evidence>
<dbReference type="GO" id="GO:0005524">
    <property type="term" value="F:ATP binding"/>
    <property type="evidence" value="ECO:0007669"/>
    <property type="project" value="UniProtKB-UniRule"/>
</dbReference>
<dbReference type="InterPro" id="IPR001609">
    <property type="entry name" value="Myosin_head_motor_dom-like"/>
</dbReference>
<feature type="domain" description="Myosin motor" evidence="15">
    <location>
        <begin position="12"/>
        <end position="706"/>
    </location>
</feature>
<dbReference type="VEuPathDB" id="TriTrypDB:TCSYLVIO_003960"/>
<dbReference type="InterPro" id="IPR001202">
    <property type="entry name" value="WW_dom"/>
</dbReference>
<dbReference type="PROSITE" id="PS50020">
    <property type="entry name" value="WW_DOMAIN_2"/>
    <property type="match status" value="1"/>
</dbReference>
<dbReference type="InterPro" id="IPR036961">
    <property type="entry name" value="Kinesin_motor_dom_sf"/>
</dbReference>
<evidence type="ECO:0000256" key="10">
    <source>
        <dbReference type="PROSITE-ProRule" id="PRU00091"/>
    </source>
</evidence>
<keyword evidence="7 11" id="KW-0518">Myosin</keyword>
<dbReference type="InterPro" id="IPR017455">
    <property type="entry name" value="Znf_FYVE-rel"/>
</dbReference>
<dbReference type="GO" id="GO:0051015">
    <property type="term" value="F:actin filament binding"/>
    <property type="evidence" value="ECO:0007669"/>
    <property type="project" value="TreeGrafter"/>
</dbReference>
<evidence type="ECO:0000256" key="8">
    <source>
        <dbReference type="ARBA" id="ARBA00023175"/>
    </source>
</evidence>
<dbReference type="PRINTS" id="PR00193">
    <property type="entry name" value="MYOSINHEAVY"/>
</dbReference>
<dbReference type="VEuPathDB" id="TriTrypDB:C3747_267g38"/>
<dbReference type="SMART" id="SM00242">
    <property type="entry name" value="MYSc"/>
    <property type="match status" value="1"/>
</dbReference>
<dbReference type="CDD" id="cd00065">
    <property type="entry name" value="FYVE_like_SF"/>
    <property type="match status" value="1"/>
</dbReference>
<evidence type="ECO:0000256" key="4">
    <source>
        <dbReference type="ARBA" id="ARBA00022771"/>
    </source>
</evidence>
<dbReference type="SMART" id="SM00456">
    <property type="entry name" value="WW"/>
    <property type="match status" value="1"/>
</dbReference>
<dbReference type="InterPro" id="IPR011011">
    <property type="entry name" value="Znf_FYVE_PHD"/>
</dbReference>
<evidence type="ECO:0000259" key="13">
    <source>
        <dbReference type="PROSITE" id="PS50020"/>
    </source>
</evidence>
<dbReference type="GO" id="GO:0008270">
    <property type="term" value="F:zinc ion binding"/>
    <property type="evidence" value="ECO:0007669"/>
    <property type="project" value="UniProtKB-KW"/>
</dbReference>
<dbReference type="VEuPathDB" id="TriTrypDB:ECC02_007131"/>
<dbReference type="GO" id="GO:0005737">
    <property type="term" value="C:cytoplasm"/>
    <property type="evidence" value="ECO:0007669"/>
    <property type="project" value="TreeGrafter"/>
</dbReference>
<dbReference type="PROSITE" id="PS50178">
    <property type="entry name" value="ZF_FYVE"/>
    <property type="match status" value="1"/>
</dbReference>
<dbReference type="VEuPathDB" id="TriTrypDB:TcG_05490"/>
<dbReference type="PANTHER" id="PTHR13140:SF729">
    <property type="entry name" value="UNCONVENTIONAL MYOSIN-IE"/>
    <property type="match status" value="1"/>
</dbReference>
<evidence type="ECO:0000256" key="11">
    <source>
        <dbReference type="PROSITE-ProRule" id="PRU00782"/>
    </source>
</evidence>
<evidence type="ECO:0000256" key="2">
    <source>
        <dbReference type="ARBA" id="ARBA00022723"/>
    </source>
</evidence>
<keyword evidence="2" id="KW-0479">Metal-binding</keyword>
<evidence type="ECO:0000259" key="15">
    <source>
        <dbReference type="PROSITE" id="PS51456"/>
    </source>
</evidence>
<dbReference type="VEuPathDB" id="TriTrypDB:TCDM_07314"/>
<dbReference type="SUPFAM" id="SSF52540">
    <property type="entry name" value="P-loop containing nucleoside triphosphate hydrolases"/>
    <property type="match status" value="1"/>
</dbReference>
<feature type="binding site" evidence="11">
    <location>
        <begin position="114"/>
        <end position="121"/>
    </location>
    <ligand>
        <name>ATP</name>
        <dbReference type="ChEBI" id="CHEBI:30616"/>
    </ligand>
</feature>
<evidence type="ECO:0000256" key="1">
    <source>
        <dbReference type="ARBA" id="ARBA00008314"/>
    </source>
</evidence>
<dbReference type="Proteomes" id="UP000246078">
    <property type="component" value="Unassembled WGS sequence"/>
</dbReference>
<dbReference type="VEuPathDB" id="TriTrypDB:C4B63_268g22"/>
<comment type="caution">
    <text evidence="16">The sequence shown here is derived from an EMBL/GenBank/DDBJ whole genome shotgun (WGS) entry which is preliminary data.</text>
</comment>
<dbReference type="InterPro" id="IPR036020">
    <property type="entry name" value="WW_dom_sf"/>
</dbReference>
<accession>A0A2V2VG82</accession>
<dbReference type="PANTHER" id="PTHR13140">
    <property type="entry name" value="MYOSIN"/>
    <property type="match status" value="1"/>
</dbReference>
<dbReference type="Pfam" id="PF00063">
    <property type="entry name" value="Myosin_head"/>
    <property type="match status" value="1"/>
</dbReference>
<dbReference type="Pfam" id="PF00397">
    <property type="entry name" value="WW"/>
    <property type="match status" value="1"/>
</dbReference>
<dbReference type="CDD" id="cd00201">
    <property type="entry name" value="WW"/>
    <property type="match status" value="1"/>
</dbReference>
<evidence type="ECO:0000256" key="5">
    <source>
        <dbReference type="ARBA" id="ARBA00022833"/>
    </source>
</evidence>
<dbReference type="VEuPathDB" id="TriTrypDB:TcYC6_0075240"/>
<dbReference type="VEuPathDB" id="TriTrypDB:TcCLB.506435.470"/>
<evidence type="ECO:0000313" key="17">
    <source>
        <dbReference type="Proteomes" id="UP000246078"/>
    </source>
</evidence>
<dbReference type="InterPro" id="IPR013083">
    <property type="entry name" value="Znf_RING/FYVE/PHD"/>
</dbReference>
<dbReference type="Gene3D" id="1.10.10.820">
    <property type="match status" value="1"/>
</dbReference>
<dbReference type="Gene3D" id="1.20.5.4820">
    <property type="match status" value="1"/>
</dbReference>
<dbReference type="VEuPathDB" id="TriTrypDB:TcCL_ESM03189"/>
<dbReference type="FunFam" id="1.10.10.820:FF:000001">
    <property type="entry name" value="Myosin heavy chain"/>
    <property type="match status" value="1"/>
</dbReference>
<keyword evidence="6 11" id="KW-0067">ATP-binding</keyword>
<evidence type="ECO:0000313" key="16">
    <source>
        <dbReference type="EMBL" id="PWU95515.1"/>
    </source>
</evidence>
<dbReference type="GO" id="GO:0006897">
    <property type="term" value="P:endocytosis"/>
    <property type="evidence" value="ECO:0007669"/>
    <property type="project" value="TreeGrafter"/>
</dbReference>
<dbReference type="FunFam" id="1.20.58.530:FF:000007">
    <property type="entry name" value="Myosin IE"/>
    <property type="match status" value="1"/>
</dbReference>
<dbReference type="AlphaFoldDB" id="A0A2V2VG82"/>
<proteinExistence type="inferred from homology"/>
<feature type="domain" description="WW" evidence="13">
    <location>
        <begin position="777"/>
        <end position="810"/>
    </location>
</feature>
<dbReference type="Gene3D" id="1.20.120.720">
    <property type="entry name" value="Myosin VI head, motor domain, U50 subdomain"/>
    <property type="match status" value="1"/>
</dbReference>
<keyword evidence="3 11" id="KW-0547">Nucleotide-binding</keyword>
<feature type="region of interest" description="Actin-binding" evidence="11">
    <location>
        <begin position="580"/>
        <end position="602"/>
    </location>
</feature>
<dbReference type="VEuPathDB" id="TriTrypDB:Tc_MARK_2655"/>
<evidence type="ECO:0000256" key="12">
    <source>
        <dbReference type="SAM" id="MobiDB-lite"/>
    </source>
</evidence>
<dbReference type="VEuPathDB" id="TriTrypDB:TcBrA4_0122120"/>
<dbReference type="GO" id="GO:0016459">
    <property type="term" value="C:myosin complex"/>
    <property type="evidence" value="ECO:0007669"/>
    <property type="project" value="UniProtKB-KW"/>
</dbReference>
<dbReference type="SUPFAM" id="SSF57903">
    <property type="entry name" value="FYVE/PHD zinc finger"/>
    <property type="match status" value="1"/>
</dbReference>
<sequence>MACVDFKKSAVVGVEDLVLLPQLSDKAIMENLKLRHSKDIIYTSIGPVLLSVNPFKKIPNLYGEERIAFFRSGGKSSGGTFGITHGGPHIFGLAEETYRTMVSEEENQCVIISGESGAGKTEASKQIMQYISAVSGNTVEMQHVKRVILESNSLLEAFGNAKTVRNDNSSRFGKFFEIFFDRMGGPVGGRMSNFLLEKSRVVSQQLGERSFHVFYQLCHGASPTLRERLRLRPPGEFFYLNQGGTLDRDGVDDAKEWAETLAAMEAMSISMSDQQSIFDTLALVLHLGQLQFAPSAADREDAALMVSNPEELNFCAMLLGVDAAVLEWAFTWKRLEMGTSEVVNVPLDIQQCRNARDALAKTLYHHLFDFVVESVNVALGKKPYDLMLGVLDIYGFEVFEKNGFEQFCINYVNEKLQQIFIELTLKVEQEEYVREKIPWEEIKYFNNKIVCELIEGTQPPGLFSVMDDVCATMAKEKESVADIKMLDKLDAVHTGNPHFNRTERGFRIKHYAGDVYYNAEGFTTRNKDLLGADIALVLGTSSNQFLLKILAETIAGAAQGRTVGKKPRVTTAGFKMRQQASYLVKTLMGCNPHYVRTIKSNDEKRRDFLDEARVLHQVKYLGLLENIRVRRAGYSYRQYFDKFLKRFKYVSSETFPRSFKGSDRDACAAILRHVGDALPQGSWQLGQQKVFIRQPQHLFTLEDLRENALDNIVFKIQRAWRRYQQNKDSVLMKSAIGRMYLKAGKTRRADSVFRPFFGDYLDYRNRLKPLHPYVEFNPIGSAWKEFWTETGRRYYHNAIFQQSQWERPREMSPQKIVFTALVERVVNHQKALLEKNFLIITDLAVYMIQERLETIVQPAAKPTKKNAHSLPPSNSTMTRYLLQKRLDLRLLSGISLTTHADTVLLLHFYQPTVPYRPIVGNTTAKSSKKVYHCECCGGKLLPAATKQNCPGCGRLCCAKKCLQYNRPLPTLLGHSKPVRVCPNCVHGEPFEPVEDVVLMTPMKSEVVAVLRKLYRQLMGNKVPVTISDGLTYHLFGENRPWILTATALPSISETALISSCPFTLAVSAPPGISQEIIQAIETAREKRRGAAAERRRKEEEEERARELLREREREEEHRRVVEERKKARAAAEQKQESERLEREQAARDQREESARIVAERSAWYR</sequence>
<keyword evidence="4 10" id="KW-0863">Zinc-finger</keyword>
<dbReference type="GO" id="GO:0000146">
    <property type="term" value="F:microfilament motor activity"/>
    <property type="evidence" value="ECO:0007669"/>
    <property type="project" value="TreeGrafter"/>
</dbReference>
<evidence type="ECO:0000256" key="3">
    <source>
        <dbReference type="ARBA" id="ARBA00022741"/>
    </source>
</evidence>
<evidence type="ECO:0000259" key="14">
    <source>
        <dbReference type="PROSITE" id="PS50178"/>
    </source>
</evidence>
<dbReference type="Gene3D" id="1.20.58.530">
    <property type="match status" value="1"/>
</dbReference>
<evidence type="ECO:0000256" key="6">
    <source>
        <dbReference type="ARBA" id="ARBA00022840"/>
    </source>
</evidence>
<dbReference type="PROSITE" id="PS01159">
    <property type="entry name" value="WW_DOMAIN_1"/>
    <property type="match status" value="1"/>
</dbReference>
<dbReference type="Gene3D" id="3.30.40.10">
    <property type="entry name" value="Zinc/RING finger domain, C3HC4 (zinc finger)"/>
    <property type="match status" value="1"/>
</dbReference>
<reference evidence="16 17" key="1">
    <citation type="journal article" date="2018" name="Microb. Genom.">
        <title>Expanding an expanded genome: long-read sequencing of Trypanosoma cruzi.</title>
        <authorList>
            <person name="Berna L."/>
            <person name="Rodriguez M."/>
            <person name="Chiribao M.L."/>
            <person name="Parodi-Talice A."/>
            <person name="Pita S."/>
            <person name="Rijo G."/>
            <person name="Alvarez-Valin F."/>
            <person name="Robello C."/>
        </authorList>
    </citation>
    <scope>NUCLEOTIDE SEQUENCE [LARGE SCALE GENOMIC DNA]</scope>
    <source>
        <strain evidence="16 17">TCC</strain>
    </source>
</reference>
<gene>
    <name evidence="16" type="ORF">C3747_267g38</name>
</gene>
<dbReference type="VEuPathDB" id="TriTrypDB:BCY84_19078"/>